<evidence type="ECO:0000256" key="6">
    <source>
        <dbReference type="PIRSR" id="PIRSR038994-1"/>
    </source>
</evidence>
<gene>
    <name evidence="10" type="ordered locus">Terro_1658</name>
</gene>
<feature type="binding site" evidence="8">
    <location>
        <position position="206"/>
    </location>
    <ligand>
        <name>Zn(2+)</name>
        <dbReference type="ChEBI" id="CHEBI:29105"/>
    </ligand>
</feature>
<dbReference type="InterPro" id="IPR003764">
    <property type="entry name" value="GlcNAc_6-P_deAcase"/>
</dbReference>
<dbReference type="NCBIfam" id="TIGR00221">
    <property type="entry name" value="nagA"/>
    <property type="match status" value="1"/>
</dbReference>
<evidence type="ECO:0000313" key="10">
    <source>
        <dbReference type="EMBL" id="AFL87961.1"/>
    </source>
</evidence>
<evidence type="ECO:0000256" key="2">
    <source>
        <dbReference type="ARBA" id="ARBA00022723"/>
    </source>
</evidence>
<dbReference type="eggNOG" id="COG1820">
    <property type="taxonomic scope" value="Bacteria"/>
</dbReference>
<feature type="binding site" evidence="7">
    <location>
        <position position="262"/>
    </location>
    <ligand>
        <name>substrate</name>
    </ligand>
</feature>
<keyword evidence="11" id="KW-1185">Reference proteome</keyword>
<protein>
    <submittedName>
        <fullName evidence="10">N-acetylglucosamine 6-phosphate deacetylase</fullName>
        <ecNumber evidence="10">3.5.1.25</ecNumber>
    </submittedName>
</protein>
<dbReference type="PIRSF" id="PIRSF038994">
    <property type="entry name" value="NagA"/>
    <property type="match status" value="1"/>
</dbReference>
<dbReference type="Proteomes" id="UP000006056">
    <property type="component" value="Chromosome"/>
</dbReference>
<feature type="binding site" evidence="7">
    <location>
        <begin position="230"/>
        <end position="231"/>
    </location>
    <ligand>
        <name>substrate</name>
    </ligand>
</feature>
<comment type="cofactor">
    <cofactor evidence="8">
        <name>a divalent metal cation</name>
        <dbReference type="ChEBI" id="CHEBI:60240"/>
    </cofactor>
    <text evidence="8">Binds 1 divalent metal cation per subunit.</text>
</comment>
<dbReference type="InterPro" id="IPR006680">
    <property type="entry name" value="Amidohydro-rel"/>
</dbReference>
<comment type="similarity">
    <text evidence="1 5">Belongs to the metallo-dependent hydrolases superfamily. NagA family.</text>
</comment>
<evidence type="ECO:0000259" key="9">
    <source>
        <dbReference type="Pfam" id="PF01979"/>
    </source>
</evidence>
<reference evidence="10 11" key="1">
    <citation type="submission" date="2012-06" db="EMBL/GenBank/DDBJ databases">
        <title>Complete genome of Terriglobus roseus DSM 18391.</title>
        <authorList>
            <consortium name="US DOE Joint Genome Institute (JGI-PGF)"/>
            <person name="Lucas S."/>
            <person name="Copeland A."/>
            <person name="Lapidus A."/>
            <person name="Glavina del Rio T."/>
            <person name="Dalin E."/>
            <person name="Tice H."/>
            <person name="Bruce D."/>
            <person name="Goodwin L."/>
            <person name="Pitluck S."/>
            <person name="Peters L."/>
            <person name="Mikhailova N."/>
            <person name="Munk A.C.C."/>
            <person name="Kyrpides N."/>
            <person name="Mavromatis K."/>
            <person name="Ivanova N."/>
            <person name="Brettin T."/>
            <person name="Detter J.C."/>
            <person name="Han C."/>
            <person name="Larimer F."/>
            <person name="Land M."/>
            <person name="Hauser L."/>
            <person name="Markowitz V."/>
            <person name="Cheng J.-F."/>
            <person name="Hugenholtz P."/>
            <person name="Woyke T."/>
            <person name="Wu D."/>
            <person name="Brambilla E."/>
            <person name="Klenk H.-P."/>
            <person name="Eisen J.A."/>
        </authorList>
    </citation>
    <scope>NUCLEOTIDE SEQUENCE [LARGE SCALE GENOMIC DNA]</scope>
    <source>
        <strain evidence="11">DSM 18391 / NRRL B-41598 / KBS 63</strain>
    </source>
</reference>
<keyword evidence="4 5" id="KW-0119">Carbohydrate metabolism</keyword>
<dbReference type="EC" id="3.5.1.25" evidence="10"/>
<evidence type="ECO:0000256" key="7">
    <source>
        <dbReference type="PIRSR" id="PIRSR038994-2"/>
    </source>
</evidence>
<feature type="active site" description="Proton donor/acceptor" evidence="6">
    <location>
        <position position="285"/>
    </location>
</feature>
<feature type="binding site" evidence="7">
    <location>
        <position position="238"/>
    </location>
    <ligand>
        <name>substrate</name>
    </ligand>
</feature>
<feature type="domain" description="Amidohydrolase-related" evidence="9">
    <location>
        <begin position="59"/>
        <end position="357"/>
    </location>
</feature>
<keyword evidence="3 5" id="KW-0378">Hydrolase</keyword>
<dbReference type="GO" id="GO:0006046">
    <property type="term" value="P:N-acetylglucosamine catabolic process"/>
    <property type="evidence" value="ECO:0007669"/>
    <property type="project" value="TreeGrafter"/>
</dbReference>
<feature type="binding site" evidence="7">
    <location>
        <position position="151"/>
    </location>
    <ligand>
        <name>substrate</name>
    </ligand>
</feature>
<dbReference type="STRING" id="926566.Terro_1658"/>
<dbReference type="GO" id="GO:0046872">
    <property type="term" value="F:metal ion binding"/>
    <property type="evidence" value="ECO:0007669"/>
    <property type="project" value="UniProtKB-KW"/>
</dbReference>
<dbReference type="KEGG" id="trs:Terro_1658"/>
<dbReference type="GO" id="GO:0008448">
    <property type="term" value="F:N-acetylglucosamine-6-phosphate deacetylase activity"/>
    <property type="evidence" value="ECO:0007669"/>
    <property type="project" value="UniProtKB-EC"/>
</dbReference>
<evidence type="ECO:0000256" key="3">
    <source>
        <dbReference type="ARBA" id="ARBA00022801"/>
    </source>
</evidence>
<dbReference type="Gene3D" id="2.30.40.10">
    <property type="entry name" value="Urease, subunit C, domain 1"/>
    <property type="match status" value="1"/>
</dbReference>
<dbReference type="HOGENOM" id="CLU_032482_1_2_0"/>
<dbReference type="PATRIC" id="fig|926566.3.peg.1639"/>
<evidence type="ECO:0000256" key="1">
    <source>
        <dbReference type="ARBA" id="ARBA00010716"/>
    </source>
</evidence>
<accession>I3ZFE3</accession>
<dbReference type="EMBL" id="CP003379">
    <property type="protein sequence ID" value="AFL87961.1"/>
    <property type="molecule type" value="Genomic_DNA"/>
</dbReference>
<proteinExistence type="inferred from homology"/>
<dbReference type="FunFam" id="3.20.20.140:FF:000004">
    <property type="entry name" value="N-acetylglucosamine-6-phosphate deacetylase"/>
    <property type="match status" value="1"/>
</dbReference>
<dbReference type="InterPro" id="IPR011059">
    <property type="entry name" value="Metal-dep_hydrolase_composite"/>
</dbReference>
<name>I3ZFE3_TERRK</name>
<feature type="binding site" evidence="8">
    <location>
        <position position="227"/>
    </location>
    <ligand>
        <name>Zn(2+)</name>
        <dbReference type="ChEBI" id="CHEBI:29105"/>
    </ligand>
</feature>
<organism evidence="10 11">
    <name type="scientific">Terriglobus roseus (strain DSM 18391 / NRRL B-41598 / KBS 63)</name>
    <dbReference type="NCBI Taxonomy" id="926566"/>
    <lineage>
        <taxon>Bacteria</taxon>
        <taxon>Pseudomonadati</taxon>
        <taxon>Acidobacteriota</taxon>
        <taxon>Terriglobia</taxon>
        <taxon>Terriglobales</taxon>
        <taxon>Acidobacteriaceae</taxon>
        <taxon>Terriglobus</taxon>
    </lineage>
</organism>
<dbReference type="PANTHER" id="PTHR11113:SF14">
    <property type="entry name" value="N-ACETYLGLUCOSAMINE-6-PHOSPHATE DEACETYLASE"/>
    <property type="match status" value="1"/>
</dbReference>
<dbReference type="SUPFAM" id="SSF51556">
    <property type="entry name" value="Metallo-dependent hydrolases"/>
    <property type="match status" value="1"/>
</dbReference>
<feature type="binding site" evidence="7">
    <location>
        <begin position="317"/>
        <end position="319"/>
    </location>
    <ligand>
        <name>substrate</name>
    </ligand>
</feature>
<evidence type="ECO:0000256" key="4">
    <source>
        <dbReference type="ARBA" id="ARBA00023277"/>
    </source>
</evidence>
<dbReference type="Pfam" id="PF01979">
    <property type="entry name" value="Amidohydro_1"/>
    <property type="match status" value="1"/>
</dbReference>
<dbReference type="AlphaFoldDB" id="I3ZFE3"/>
<dbReference type="PANTHER" id="PTHR11113">
    <property type="entry name" value="N-ACETYLGLUCOSAMINE-6-PHOSPHATE DEACETYLASE"/>
    <property type="match status" value="1"/>
</dbReference>
<dbReference type="Gene3D" id="3.20.20.140">
    <property type="entry name" value="Metal-dependent hydrolases"/>
    <property type="match status" value="1"/>
</dbReference>
<keyword evidence="2 8" id="KW-0479">Metal-binding</keyword>
<dbReference type="CDD" id="cd00854">
    <property type="entry name" value="NagA"/>
    <property type="match status" value="1"/>
</dbReference>
<feature type="binding site" evidence="8">
    <location>
        <position position="140"/>
    </location>
    <ligand>
        <name>Zn(2+)</name>
        <dbReference type="ChEBI" id="CHEBI:29105"/>
    </ligand>
</feature>
<sequence length="386" mass="40108">MSLPMNKTPRAITAKALITPDGVISHPLVLLKDGRIESISTQAAGEAPKDTLHLPETTLSAGFLDVHVHGAGGRDVMEGSAEAIDTVARTLASYGTTRFLATTVTATVDHILSALDTIATAIETGPSSPEAATPIGIHLEGPFLSHAKRGVHSPALLQAPSIELFDRFVEAARGHICLMTIAPELPDALDLIAHASGKGVRVSLGHSDAVAAVARAGIAAGAVSATHTFNAMRGLTQREPGMLGVVLDADELYAELICDGIHTTPEAVRLWLKMKGLDRALLVTDGMAATGMPDGEYLLGDMLAVVTNGVAMHDGALAGSVLTMDKAVANVQAFTGIDLPSAVYLASRNPAAMLGLPATSEWADFNLFDDTGQRTGTILRGRLLSV</sequence>
<evidence type="ECO:0000256" key="8">
    <source>
        <dbReference type="PIRSR" id="PIRSR038994-3"/>
    </source>
</evidence>
<evidence type="ECO:0000313" key="11">
    <source>
        <dbReference type="Proteomes" id="UP000006056"/>
    </source>
</evidence>
<dbReference type="InterPro" id="IPR032466">
    <property type="entry name" value="Metal_Hydrolase"/>
</dbReference>
<evidence type="ECO:0000256" key="5">
    <source>
        <dbReference type="PIRNR" id="PIRNR038994"/>
    </source>
</evidence>